<dbReference type="PANTHER" id="PTHR33392">
    <property type="entry name" value="POLYISOPRENYL-TEICHOIC ACID--PEPTIDOGLYCAN TEICHOIC ACID TRANSFERASE TAGU"/>
    <property type="match status" value="1"/>
</dbReference>
<comment type="similarity">
    <text evidence="1">Belongs to the LytR/CpsA/Psr (LCP) family.</text>
</comment>
<name>A0ABW4BHP2_9LACO</name>
<dbReference type="Pfam" id="PF03816">
    <property type="entry name" value="LytR_cpsA_psr"/>
    <property type="match status" value="1"/>
</dbReference>
<gene>
    <name evidence="3" type="ORF">ACFQ41_10540</name>
</gene>
<evidence type="ECO:0000313" key="4">
    <source>
        <dbReference type="Proteomes" id="UP001597199"/>
    </source>
</evidence>
<protein>
    <submittedName>
        <fullName evidence="3">LCP family protein</fullName>
    </submittedName>
</protein>
<keyword evidence="4" id="KW-1185">Reference proteome</keyword>
<organism evidence="3 4">
    <name type="scientific">Lacticaseibacillus suilingensis</name>
    <dbReference type="NCBI Taxonomy" id="2799577"/>
    <lineage>
        <taxon>Bacteria</taxon>
        <taxon>Bacillati</taxon>
        <taxon>Bacillota</taxon>
        <taxon>Bacilli</taxon>
        <taxon>Lactobacillales</taxon>
        <taxon>Lactobacillaceae</taxon>
        <taxon>Lacticaseibacillus</taxon>
    </lineage>
</organism>
<feature type="domain" description="Cell envelope-related transcriptional attenuator" evidence="2">
    <location>
        <begin position="92"/>
        <end position="240"/>
    </location>
</feature>
<dbReference type="PANTHER" id="PTHR33392:SF6">
    <property type="entry name" value="POLYISOPRENYL-TEICHOIC ACID--PEPTIDOGLYCAN TEICHOIC ACID TRANSFERASE TAGU"/>
    <property type="match status" value="1"/>
</dbReference>
<comment type="caution">
    <text evidence="3">The sequence shown here is derived from an EMBL/GenBank/DDBJ whole genome shotgun (WGS) entry which is preliminary data.</text>
</comment>
<dbReference type="Proteomes" id="UP001597199">
    <property type="component" value="Unassembled WGS sequence"/>
</dbReference>
<evidence type="ECO:0000256" key="1">
    <source>
        <dbReference type="ARBA" id="ARBA00006068"/>
    </source>
</evidence>
<dbReference type="InterPro" id="IPR004474">
    <property type="entry name" value="LytR_CpsA_psr"/>
</dbReference>
<dbReference type="RefSeq" id="WP_204119102.1">
    <property type="nucleotide sequence ID" value="NZ_BOLV01000011.1"/>
</dbReference>
<dbReference type="InterPro" id="IPR050922">
    <property type="entry name" value="LytR/CpsA/Psr_CW_biosynth"/>
</dbReference>
<dbReference type="EMBL" id="JBHTOA010000040">
    <property type="protein sequence ID" value="MFD1399744.1"/>
    <property type="molecule type" value="Genomic_DNA"/>
</dbReference>
<dbReference type="NCBIfam" id="TIGR00350">
    <property type="entry name" value="lytR_cpsA_psr"/>
    <property type="match status" value="1"/>
</dbReference>
<accession>A0ABW4BHP2</accession>
<evidence type="ECO:0000259" key="2">
    <source>
        <dbReference type="Pfam" id="PF03816"/>
    </source>
</evidence>
<reference evidence="4" key="1">
    <citation type="journal article" date="2019" name="Int. J. Syst. Evol. Microbiol.">
        <title>The Global Catalogue of Microorganisms (GCM) 10K type strain sequencing project: providing services to taxonomists for standard genome sequencing and annotation.</title>
        <authorList>
            <consortium name="The Broad Institute Genomics Platform"/>
            <consortium name="The Broad Institute Genome Sequencing Center for Infectious Disease"/>
            <person name="Wu L."/>
            <person name="Ma J."/>
        </authorList>
    </citation>
    <scope>NUCLEOTIDE SEQUENCE [LARGE SCALE GENOMIC DNA]</scope>
    <source>
        <strain evidence="4">CCM 9110</strain>
    </source>
</reference>
<proteinExistence type="inferred from homology"/>
<dbReference type="Gene3D" id="3.40.630.190">
    <property type="entry name" value="LCP protein"/>
    <property type="match status" value="1"/>
</dbReference>
<sequence>MDSRVNRRSNRPRRPLLKILLLVITTLLVGVGAYGLRLYSQAKYAVDSTYHGIGTEDGDQSQVAATIKAKKPFAILLLGVDTGALGRSETGRSDTMIVAVVNPKKKTTTMVSIPRDTAAKMIGTKSFNMQKINAAYEIGGSKMAVNTSSSLVNVPIKYYLTVNMGALEKIVDAVGGVDVNVAFSWSDPKVGNYKFTKGKMHLNGAEALAYARMRHQDPKGDYGRQERQQQVIKAIVKKALSTDTLKNFDKLLKTVSSNMRTNLSFNDMMALATNYRSAAKKITSTTLQGHDAWVYPGPSSYQIPSTTELQRVSDLLRTALGLQTETLTNQNVRENNANTNFNFDNAAAQTYVLYNPDL</sequence>
<evidence type="ECO:0000313" key="3">
    <source>
        <dbReference type="EMBL" id="MFD1399744.1"/>
    </source>
</evidence>